<dbReference type="EMBL" id="NWUJ01000004">
    <property type="protein sequence ID" value="PFH35904.1"/>
    <property type="molecule type" value="Genomic_DNA"/>
</dbReference>
<keyword evidence="2" id="KW-0472">Membrane</keyword>
<proteinExistence type="predicted"/>
<sequence>MTPRAPPPSSVTPPPSASDSPSWARSRALEGHSRAAPVQPLSSPGAFESSSANSGSHGSPIAPGCLHAHDNGSRGYVQPVVAGAAPPLSSPSSPRAASSSPDPRRLAAGDKQGRVLPLRGRSPCERSLDSAQAPSSSSHNSAPSTPSPSLSAPLPSSSRRPAKRRCPPIGCRCVPVPKELSAYCCSSEPSSLLSFWFEPRLFFRTWPFEAAVRASAKSSCLPVPPSVRFSFSSSVLPNLIPIFVFTVFPFLSLLSLYCLVPSSHFFILFLAALPFLPLVGLGVASWLFFTLSWLAVKLAAPA</sequence>
<feature type="compositionally biased region" description="Low complexity" evidence="1">
    <location>
        <begin position="17"/>
        <end position="26"/>
    </location>
</feature>
<evidence type="ECO:0000313" key="3">
    <source>
        <dbReference type="EMBL" id="PFH35904.1"/>
    </source>
</evidence>
<feature type="compositionally biased region" description="Low complexity" evidence="1">
    <location>
        <begin position="49"/>
        <end position="59"/>
    </location>
</feature>
<evidence type="ECO:0000256" key="1">
    <source>
        <dbReference type="SAM" id="MobiDB-lite"/>
    </source>
</evidence>
<dbReference type="GeneID" id="40310484"/>
<feature type="compositionally biased region" description="Low complexity" evidence="1">
    <location>
        <begin position="79"/>
        <end position="101"/>
    </location>
</feature>
<keyword evidence="4" id="KW-1185">Reference proteome</keyword>
<comment type="caution">
    <text evidence="3">The sequence shown here is derived from an EMBL/GenBank/DDBJ whole genome shotgun (WGS) entry which is preliminary data.</text>
</comment>
<feature type="transmembrane region" description="Helical" evidence="2">
    <location>
        <begin position="267"/>
        <end position="289"/>
    </location>
</feature>
<dbReference type="VEuPathDB" id="ToxoDB:BESB_055550"/>
<feature type="transmembrane region" description="Helical" evidence="2">
    <location>
        <begin position="239"/>
        <end position="260"/>
    </location>
</feature>
<feature type="compositionally biased region" description="Basic and acidic residues" evidence="1">
    <location>
        <begin position="102"/>
        <end position="113"/>
    </location>
</feature>
<dbReference type="AlphaFoldDB" id="A0A2A9MFC7"/>
<evidence type="ECO:0000313" key="4">
    <source>
        <dbReference type="Proteomes" id="UP000224006"/>
    </source>
</evidence>
<keyword evidence="2" id="KW-1133">Transmembrane helix</keyword>
<evidence type="ECO:0000256" key="2">
    <source>
        <dbReference type="SAM" id="Phobius"/>
    </source>
</evidence>
<reference evidence="3 4" key="1">
    <citation type="submission" date="2017-09" db="EMBL/GenBank/DDBJ databases">
        <title>Genome sequencing of Besnoitia besnoiti strain Bb-Ger1.</title>
        <authorList>
            <person name="Schares G."/>
            <person name="Venepally P."/>
            <person name="Lorenzi H.A."/>
        </authorList>
    </citation>
    <scope>NUCLEOTIDE SEQUENCE [LARGE SCALE GENOMIC DNA]</scope>
    <source>
        <strain evidence="3 4">Bb-Ger1</strain>
    </source>
</reference>
<keyword evidence="2" id="KW-0812">Transmembrane</keyword>
<evidence type="ECO:0008006" key="5">
    <source>
        <dbReference type="Google" id="ProtNLM"/>
    </source>
</evidence>
<gene>
    <name evidence="3" type="ORF">BESB_055550</name>
</gene>
<organism evidence="3 4">
    <name type="scientific">Besnoitia besnoiti</name>
    <name type="common">Apicomplexan protozoan</name>
    <dbReference type="NCBI Taxonomy" id="94643"/>
    <lineage>
        <taxon>Eukaryota</taxon>
        <taxon>Sar</taxon>
        <taxon>Alveolata</taxon>
        <taxon>Apicomplexa</taxon>
        <taxon>Conoidasida</taxon>
        <taxon>Coccidia</taxon>
        <taxon>Eucoccidiorida</taxon>
        <taxon>Eimeriorina</taxon>
        <taxon>Sarcocystidae</taxon>
        <taxon>Besnoitia</taxon>
    </lineage>
</organism>
<name>A0A2A9MFC7_BESBE</name>
<protein>
    <recommendedName>
        <fullName evidence="5">Transmembrane protein</fullName>
    </recommendedName>
</protein>
<dbReference type="KEGG" id="bbes:BESB_055550"/>
<dbReference type="Proteomes" id="UP000224006">
    <property type="component" value="Chromosome IV"/>
</dbReference>
<accession>A0A2A9MFC7</accession>
<feature type="compositionally biased region" description="Pro residues" evidence="1">
    <location>
        <begin position="1"/>
        <end position="16"/>
    </location>
</feature>
<feature type="region of interest" description="Disordered" evidence="1">
    <location>
        <begin position="1"/>
        <end position="164"/>
    </location>
</feature>
<feature type="compositionally biased region" description="Low complexity" evidence="1">
    <location>
        <begin position="129"/>
        <end position="159"/>
    </location>
</feature>
<dbReference type="RefSeq" id="XP_029219913.1">
    <property type="nucleotide sequence ID" value="XM_029363990.1"/>
</dbReference>